<feature type="transmembrane region" description="Helical" evidence="1">
    <location>
        <begin position="169"/>
        <end position="189"/>
    </location>
</feature>
<evidence type="ECO:0000256" key="1">
    <source>
        <dbReference type="SAM" id="Phobius"/>
    </source>
</evidence>
<dbReference type="InterPro" id="IPR029063">
    <property type="entry name" value="SAM-dependent_MTases_sf"/>
</dbReference>
<sequence length="266" mass="29591">MKRIHLFELEDFPWFPGWLRTCMTRLIVTMHRALGSSEELAELIARALKASGSSRIIDLCSGSGGPMPDVLRTLNTKPGLEHVTLTLTDLYPNTEAARSINSQEGSNVSYRLDPLDATRVDGETAGLRTMVSSFHHMKPDLARKILESAQRSRQPICIFEISDNSFPRFLWWTALPVSFVMCLLITPLARPLTARQLVFTYLVPIIPLCFAWDGAVSNARTYTLGDLDELLQGLGDEGYRWEKGVIRGKARKLYLLGVPTRGAGGG</sequence>
<dbReference type="Gene3D" id="3.40.50.150">
    <property type="entry name" value="Vaccinia Virus protein VP39"/>
    <property type="match status" value="1"/>
</dbReference>
<accession>A0A150QZA3</accession>
<keyword evidence="1" id="KW-1133">Transmembrane helix</keyword>
<organism evidence="2 3">
    <name type="scientific">Sorangium cellulosum</name>
    <name type="common">Polyangium cellulosum</name>
    <dbReference type="NCBI Taxonomy" id="56"/>
    <lineage>
        <taxon>Bacteria</taxon>
        <taxon>Pseudomonadati</taxon>
        <taxon>Myxococcota</taxon>
        <taxon>Polyangia</taxon>
        <taxon>Polyangiales</taxon>
        <taxon>Polyangiaceae</taxon>
        <taxon>Sorangium</taxon>
    </lineage>
</organism>
<dbReference type="OrthoDB" id="117053at2"/>
<name>A0A150QZA3_SORCE</name>
<dbReference type="AlphaFoldDB" id="A0A150QZA3"/>
<keyword evidence="1" id="KW-0472">Membrane</keyword>
<protein>
    <recommendedName>
        <fullName evidence="4">Methyltransferase domain-containing protein</fullName>
    </recommendedName>
</protein>
<dbReference type="Proteomes" id="UP000075260">
    <property type="component" value="Unassembled WGS sequence"/>
</dbReference>
<reference evidence="2 3" key="1">
    <citation type="submission" date="2014-02" db="EMBL/GenBank/DDBJ databases">
        <title>The small core and large imbalanced accessory genome model reveals a collaborative survival strategy of Sorangium cellulosum strains in nature.</title>
        <authorList>
            <person name="Han K."/>
            <person name="Peng R."/>
            <person name="Blom J."/>
            <person name="Li Y.-Z."/>
        </authorList>
    </citation>
    <scope>NUCLEOTIDE SEQUENCE [LARGE SCALE GENOMIC DNA]</scope>
    <source>
        <strain evidence="2 3">So0008-312</strain>
    </source>
</reference>
<evidence type="ECO:0008006" key="4">
    <source>
        <dbReference type="Google" id="ProtNLM"/>
    </source>
</evidence>
<dbReference type="SUPFAM" id="SSF53335">
    <property type="entry name" value="S-adenosyl-L-methionine-dependent methyltransferases"/>
    <property type="match status" value="1"/>
</dbReference>
<evidence type="ECO:0000313" key="3">
    <source>
        <dbReference type="Proteomes" id="UP000075260"/>
    </source>
</evidence>
<proteinExistence type="predicted"/>
<gene>
    <name evidence="2" type="ORF">BE15_43350</name>
</gene>
<keyword evidence="1" id="KW-0812">Transmembrane</keyword>
<dbReference type="RefSeq" id="WP_061605853.1">
    <property type="nucleotide sequence ID" value="NZ_JEMA01000207.1"/>
</dbReference>
<evidence type="ECO:0000313" key="2">
    <source>
        <dbReference type="EMBL" id="KYF73201.1"/>
    </source>
</evidence>
<dbReference type="EMBL" id="JEMA01000207">
    <property type="protein sequence ID" value="KYF73201.1"/>
    <property type="molecule type" value="Genomic_DNA"/>
</dbReference>
<comment type="caution">
    <text evidence="2">The sequence shown here is derived from an EMBL/GenBank/DDBJ whole genome shotgun (WGS) entry which is preliminary data.</text>
</comment>